<accession>A0A1T3NZD0</accession>
<sequence length="169" mass="18049">MRETTPKRTILESPVAYFAAVLVRTDEQWEAREADLDDVEDSVGMTALARSAAVDDEPVLLFVEQEDTWFAVVRVDGEEDPRIYVSDVAAVSRSAYADALLTADVLDGLEEDDEAVLPTGPAGDETVLVDLGVSAQLLADLAGEAGLPADAIAVIAERLGCADELETVR</sequence>
<protein>
    <recommendedName>
        <fullName evidence="3">tRNA adenosine deaminase</fullName>
    </recommendedName>
</protein>
<dbReference type="eggNOG" id="ENOG50331J9">
    <property type="taxonomic scope" value="Bacteria"/>
</dbReference>
<organism evidence="1 2">
    <name type="scientific">Embleya scabrispora</name>
    <dbReference type="NCBI Taxonomy" id="159449"/>
    <lineage>
        <taxon>Bacteria</taxon>
        <taxon>Bacillati</taxon>
        <taxon>Actinomycetota</taxon>
        <taxon>Actinomycetes</taxon>
        <taxon>Kitasatosporales</taxon>
        <taxon>Streptomycetaceae</taxon>
        <taxon>Embleya</taxon>
    </lineage>
</organism>
<dbReference type="EMBL" id="MWQN01000001">
    <property type="protein sequence ID" value="OPC82178.1"/>
    <property type="molecule type" value="Genomic_DNA"/>
</dbReference>
<dbReference type="NCBIfam" id="TIGR03941">
    <property type="entry name" value="tRNA_deam_assoc"/>
    <property type="match status" value="1"/>
</dbReference>
<evidence type="ECO:0008006" key="3">
    <source>
        <dbReference type="Google" id="ProtNLM"/>
    </source>
</evidence>
<dbReference type="InterPro" id="IPR023869">
    <property type="entry name" value="tRNA_Adeno_NH3ase_assoc_put"/>
</dbReference>
<reference evidence="1 2" key="1">
    <citation type="submission" date="2017-03" db="EMBL/GenBank/DDBJ databases">
        <title>Draft genome sequence of Streptomyces scabrisporus NF3, endophyte isolated from Amphipterygium adstringens.</title>
        <authorList>
            <person name="Vazquez M."/>
            <person name="Ceapa C.D."/>
            <person name="Rodriguez Luna D."/>
            <person name="Sanchez Esquivel S."/>
        </authorList>
    </citation>
    <scope>NUCLEOTIDE SEQUENCE [LARGE SCALE GENOMIC DNA]</scope>
    <source>
        <strain evidence="1 2">NF3</strain>
    </source>
</reference>
<evidence type="ECO:0000313" key="1">
    <source>
        <dbReference type="EMBL" id="OPC82178.1"/>
    </source>
</evidence>
<dbReference type="Proteomes" id="UP000190037">
    <property type="component" value="Unassembled WGS sequence"/>
</dbReference>
<keyword evidence="2" id="KW-1185">Reference proteome</keyword>
<comment type="caution">
    <text evidence="1">The sequence shown here is derived from an EMBL/GenBank/DDBJ whole genome shotgun (WGS) entry which is preliminary data.</text>
</comment>
<dbReference type="STRING" id="159449.B4N89_15610"/>
<dbReference type="AlphaFoldDB" id="A0A1T3NZD0"/>
<gene>
    <name evidence="1" type="ORF">B4N89_15610</name>
</gene>
<evidence type="ECO:0000313" key="2">
    <source>
        <dbReference type="Proteomes" id="UP000190037"/>
    </source>
</evidence>
<proteinExistence type="predicted"/>
<name>A0A1T3NZD0_9ACTN</name>